<feature type="transmembrane region" description="Helical" evidence="1">
    <location>
        <begin position="43"/>
        <end position="62"/>
    </location>
</feature>
<keyword evidence="1" id="KW-0472">Membrane</keyword>
<evidence type="ECO:0000313" key="2">
    <source>
        <dbReference type="EMBL" id="RCW22030.1"/>
    </source>
</evidence>
<name>A0A6I7HKB1_9HYPH</name>
<keyword evidence="1" id="KW-1133">Transmembrane helix</keyword>
<keyword evidence="1" id="KW-0812">Transmembrane</keyword>
<comment type="caution">
    <text evidence="2">The sequence shown here is derived from an EMBL/GenBank/DDBJ whole genome shotgun (WGS) entry which is preliminary data.</text>
</comment>
<gene>
    <name evidence="2" type="ORF">DFR48_109144</name>
</gene>
<accession>A0A6I7HKB1</accession>
<evidence type="ECO:0000256" key="1">
    <source>
        <dbReference type="SAM" id="Phobius"/>
    </source>
</evidence>
<organism evidence="2 3">
    <name type="scientific">Ciceribacter lividus</name>
    <dbReference type="NCBI Taxonomy" id="1197950"/>
    <lineage>
        <taxon>Bacteria</taxon>
        <taxon>Pseudomonadati</taxon>
        <taxon>Pseudomonadota</taxon>
        <taxon>Alphaproteobacteria</taxon>
        <taxon>Hyphomicrobiales</taxon>
        <taxon>Rhizobiaceae</taxon>
        <taxon>Ciceribacter</taxon>
    </lineage>
</organism>
<dbReference type="AlphaFoldDB" id="A0A6I7HKB1"/>
<evidence type="ECO:0000313" key="3">
    <source>
        <dbReference type="Proteomes" id="UP000252582"/>
    </source>
</evidence>
<sequence>MMAEDDKNSRSSAIAAFVILIGIGIALLVMPKVVLWVGGYSPVLAAALGTLVILSFFLIFWLRARYQRRRGGQD</sequence>
<feature type="transmembrane region" description="Helical" evidence="1">
    <location>
        <begin position="12"/>
        <end position="37"/>
    </location>
</feature>
<keyword evidence="3" id="KW-1185">Reference proteome</keyword>
<dbReference type="EMBL" id="QPIX01000009">
    <property type="protein sequence ID" value="RCW22030.1"/>
    <property type="molecule type" value="Genomic_DNA"/>
</dbReference>
<dbReference type="Proteomes" id="UP000252582">
    <property type="component" value="Unassembled WGS sequence"/>
</dbReference>
<protein>
    <submittedName>
        <fullName evidence="2">Uncharacterized protein</fullName>
    </submittedName>
</protein>
<proteinExistence type="predicted"/>
<reference evidence="2 3" key="1">
    <citation type="submission" date="2018-07" db="EMBL/GenBank/DDBJ databases">
        <title>Genomic Encyclopedia of Type Strains, Phase IV (KMG-IV): sequencing the most valuable type-strain genomes for metagenomic binning, comparative biology and taxonomic classification.</title>
        <authorList>
            <person name="Goeker M."/>
        </authorList>
    </citation>
    <scope>NUCLEOTIDE SEQUENCE [LARGE SCALE GENOMIC DNA]</scope>
    <source>
        <strain evidence="2 3">DSM 25528</strain>
    </source>
</reference>